<evidence type="ECO:0000256" key="1">
    <source>
        <dbReference type="ARBA" id="ARBA00009100"/>
    </source>
</evidence>
<comment type="similarity">
    <text evidence="1">Belongs to the VPS26 family.</text>
</comment>
<proteinExistence type="inferred from homology"/>
<evidence type="ECO:0008006" key="5">
    <source>
        <dbReference type="Google" id="ProtNLM"/>
    </source>
</evidence>
<dbReference type="Pfam" id="PF03643">
    <property type="entry name" value="Vps26"/>
    <property type="match status" value="1"/>
</dbReference>
<gene>
    <name evidence="4" type="ORF">EGYM00163_LOCUS51437</name>
</gene>
<name>A0A7S4GLW4_9EUGL</name>
<protein>
    <recommendedName>
        <fullName evidence="5">Vacuolar protein sorting-associated protein 26</fullName>
    </recommendedName>
</protein>
<keyword evidence="2" id="KW-0813">Transport</keyword>
<accession>A0A7S4GLW4</accession>
<dbReference type="InterPro" id="IPR028934">
    <property type="entry name" value="Vps26-related"/>
</dbReference>
<dbReference type="EMBL" id="HBJA01149531">
    <property type="protein sequence ID" value="CAE0840687.1"/>
    <property type="molecule type" value="Transcribed_RNA"/>
</dbReference>
<dbReference type="PANTHER" id="PTHR12233">
    <property type="entry name" value="VACUOLAR PROTEIN SORTING 26 RELATED"/>
    <property type="match status" value="1"/>
</dbReference>
<sequence>MFSKGTIFGFGTPIDVNVTFNDADTRKRVAVTKYSEASQRSERETLYLFTNGDTVHGQVIMTTPPGKRIDYNEVKAELIGQITIDNDSKEVTDFTCLEQVLSGPGGFQDSKIFDYSFMNVEHPHESYTGISAQLRYFIRITVLRSYAPNVVEEHEFWVQNAKQESEINNSIKMEVGIEDCLHIEFEYNKAKYHLNDVVIGKIYFLLVKIKIKHMEVSIIRRETTGHGASIFNESETVAKFEIMDGAPAKGESIPVRLFLGGFRLCPTYTHVQNKFSTKHYLNLVLVDEEDRRYYKQQEIVLWRKHL</sequence>
<evidence type="ECO:0000256" key="2">
    <source>
        <dbReference type="ARBA" id="ARBA00022448"/>
    </source>
</evidence>
<evidence type="ECO:0000313" key="4">
    <source>
        <dbReference type="EMBL" id="CAE0840687.1"/>
    </source>
</evidence>
<dbReference type="FunFam" id="2.60.40.640:FF:000015">
    <property type="entry name" value="Vacuolar protein sorting-associated protein 26"/>
    <property type="match status" value="1"/>
</dbReference>
<dbReference type="GO" id="GO:0006886">
    <property type="term" value="P:intracellular protein transport"/>
    <property type="evidence" value="ECO:0007669"/>
    <property type="project" value="InterPro"/>
</dbReference>
<dbReference type="GO" id="GO:0030904">
    <property type="term" value="C:retromer complex"/>
    <property type="evidence" value="ECO:0007669"/>
    <property type="project" value="UniProtKB-ARBA"/>
</dbReference>
<organism evidence="4">
    <name type="scientific">Eutreptiella gymnastica</name>
    <dbReference type="NCBI Taxonomy" id="73025"/>
    <lineage>
        <taxon>Eukaryota</taxon>
        <taxon>Discoba</taxon>
        <taxon>Euglenozoa</taxon>
        <taxon>Euglenida</taxon>
        <taxon>Spirocuta</taxon>
        <taxon>Euglenophyceae</taxon>
        <taxon>Eutreptiales</taxon>
        <taxon>Eutreptiaceae</taxon>
        <taxon>Eutreptiella</taxon>
    </lineage>
</organism>
<dbReference type="Gene3D" id="2.60.40.640">
    <property type="match status" value="2"/>
</dbReference>
<reference evidence="4" key="1">
    <citation type="submission" date="2021-01" db="EMBL/GenBank/DDBJ databases">
        <authorList>
            <person name="Corre E."/>
            <person name="Pelletier E."/>
            <person name="Niang G."/>
            <person name="Scheremetjew M."/>
            <person name="Finn R."/>
            <person name="Kale V."/>
            <person name="Holt S."/>
            <person name="Cochrane G."/>
            <person name="Meng A."/>
            <person name="Brown T."/>
            <person name="Cohen L."/>
        </authorList>
    </citation>
    <scope>NUCLEOTIDE SEQUENCE</scope>
    <source>
        <strain evidence="4">CCMP1594</strain>
    </source>
</reference>
<keyword evidence="3" id="KW-0653">Protein transport</keyword>
<evidence type="ECO:0000256" key="3">
    <source>
        <dbReference type="ARBA" id="ARBA00022927"/>
    </source>
</evidence>
<dbReference type="AlphaFoldDB" id="A0A7S4GLW4"/>
<dbReference type="InterPro" id="IPR014752">
    <property type="entry name" value="Arrestin-like_C"/>
</dbReference>